<keyword evidence="2" id="KW-1185">Reference proteome</keyword>
<proteinExistence type="predicted"/>
<dbReference type="InterPro" id="IPR036396">
    <property type="entry name" value="Cyt_P450_sf"/>
</dbReference>
<comment type="caution">
    <text evidence="1">The sequence shown here is derived from an EMBL/GenBank/DDBJ whole genome shotgun (WGS) entry which is preliminary data.</text>
</comment>
<sequence>MEGYPQVHFVPPLRLRRAPTEPKSSRSCRKRTGMYFRRMHLHVCCQCGMPYAHLHGYFKRGHSQFPFQCPWECCQWFVGKGDLEQQKNKSRSSNRLDAIVAAYGSAKSTPQRTAGSTITDKRPTLMVHEAICSSLASIGHQGLQSTRTMKKRVALRAYGGTNDDLTNTSSPHRNRVESFEEAKRILLSKQYRREPTNVWLEQAGIDNVFNTNNESHRQDFKCDMTLIHGSPMPDHVVHNVVERCLNQSNGSLWLSDLAYCIVFESFTGHVFGAKNFSRTGAIVELFITWWRSRKCNSGSVMGELLKQEVLDFQHDNLEHRGQFEFRGEWTHNGLNAIVPGFVNAAVAATDMLINITRSGNWMKSLSNQDLRTFVDTFLKLHPPLGSLKRMDTDDGTIKQIPISVLRDHGAVEDASFGYGRGRCPAIEFSKQWLTTILAAYSKFAAEGRFVIMSSGTRRGLVDDIKDVRIGRSH</sequence>
<dbReference type="SUPFAM" id="SSF48264">
    <property type="entry name" value="Cytochrome P450"/>
    <property type="match status" value="1"/>
</dbReference>
<gene>
    <name evidence="1" type="ORF">PCOR1329_LOCUS10849</name>
</gene>
<evidence type="ECO:0000313" key="1">
    <source>
        <dbReference type="EMBL" id="CAK0803817.1"/>
    </source>
</evidence>
<protein>
    <submittedName>
        <fullName evidence="1">Uncharacterized protein</fullName>
    </submittedName>
</protein>
<dbReference type="Proteomes" id="UP001189429">
    <property type="component" value="Unassembled WGS sequence"/>
</dbReference>
<reference evidence="1" key="1">
    <citation type="submission" date="2023-10" db="EMBL/GenBank/DDBJ databases">
        <authorList>
            <person name="Chen Y."/>
            <person name="Shah S."/>
            <person name="Dougan E. K."/>
            <person name="Thang M."/>
            <person name="Chan C."/>
        </authorList>
    </citation>
    <scope>NUCLEOTIDE SEQUENCE [LARGE SCALE GENOMIC DNA]</scope>
</reference>
<accession>A0ABN9QFZ6</accession>
<evidence type="ECO:0000313" key="2">
    <source>
        <dbReference type="Proteomes" id="UP001189429"/>
    </source>
</evidence>
<name>A0ABN9QFZ6_9DINO</name>
<organism evidence="1 2">
    <name type="scientific">Prorocentrum cordatum</name>
    <dbReference type="NCBI Taxonomy" id="2364126"/>
    <lineage>
        <taxon>Eukaryota</taxon>
        <taxon>Sar</taxon>
        <taxon>Alveolata</taxon>
        <taxon>Dinophyceae</taxon>
        <taxon>Prorocentrales</taxon>
        <taxon>Prorocentraceae</taxon>
        <taxon>Prorocentrum</taxon>
    </lineage>
</organism>
<dbReference type="EMBL" id="CAUYUJ010003098">
    <property type="protein sequence ID" value="CAK0803817.1"/>
    <property type="molecule type" value="Genomic_DNA"/>
</dbReference>